<protein>
    <submittedName>
        <fullName evidence="2">Uncharacterized protein</fullName>
    </submittedName>
</protein>
<evidence type="ECO:0000256" key="1">
    <source>
        <dbReference type="SAM" id="Phobius"/>
    </source>
</evidence>
<comment type="caution">
    <text evidence="2">The sequence shown here is derived from an EMBL/GenBank/DDBJ whole genome shotgun (WGS) entry which is preliminary data.</text>
</comment>
<dbReference type="Proteomes" id="UP001420932">
    <property type="component" value="Unassembled WGS sequence"/>
</dbReference>
<dbReference type="AlphaFoldDB" id="A0AAP0KY21"/>
<accession>A0AAP0KY21</accession>
<keyword evidence="1" id="KW-1133">Transmembrane helix</keyword>
<evidence type="ECO:0000313" key="3">
    <source>
        <dbReference type="Proteomes" id="UP001420932"/>
    </source>
</evidence>
<keyword evidence="1" id="KW-0812">Transmembrane</keyword>
<keyword evidence="1" id="KW-0472">Membrane</keyword>
<gene>
    <name evidence="2" type="ORF">Syun_006681</name>
</gene>
<reference evidence="2 3" key="1">
    <citation type="submission" date="2024-01" db="EMBL/GenBank/DDBJ databases">
        <title>Genome assemblies of Stephania.</title>
        <authorList>
            <person name="Yang L."/>
        </authorList>
    </citation>
    <scope>NUCLEOTIDE SEQUENCE [LARGE SCALE GENOMIC DNA]</scope>
    <source>
        <strain evidence="2">YNDBR</strain>
        <tissue evidence="2">Leaf</tissue>
    </source>
</reference>
<dbReference type="EMBL" id="JBBNAF010000003">
    <property type="protein sequence ID" value="KAK9160340.1"/>
    <property type="molecule type" value="Genomic_DNA"/>
</dbReference>
<feature type="transmembrane region" description="Helical" evidence="1">
    <location>
        <begin position="6"/>
        <end position="23"/>
    </location>
</feature>
<keyword evidence="3" id="KW-1185">Reference proteome</keyword>
<name>A0AAP0KY21_9MAGN</name>
<sequence length="59" mass="6432">MTLADMGLVIAIAFNVVLVNVLKGSYMSFLPLRGAPPPTKDRVVIDVTNVNDTHWLGSY</sequence>
<organism evidence="2 3">
    <name type="scientific">Stephania yunnanensis</name>
    <dbReference type="NCBI Taxonomy" id="152371"/>
    <lineage>
        <taxon>Eukaryota</taxon>
        <taxon>Viridiplantae</taxon>
        <taxon>Streptophyta</taxon>
        <taxon>Embryophyta</taxon>
        <taxon>Tracheophyta</taxon>
        <taxon>Spermatophyta</taxon>
        <taxon>Magnoliopsida</taxon>
        <taxon>Ranunculales</taxon>
        <taxon>Menispermaceae</taxon>
        <taxon>Menispermoideae</taxon>
        <taxon>Cissampelideae</taxon>
        <taxon>Stephania</taxon>
    </lineage>
</organism>
<evidence type="ECO:0000313" key="2">
    <source>
        <dbReference type="EMBL" id="KAK9160340.1"/>
    </source>
</evidence>
<proteinExistence type="predicted"/>